<dbReference type="RefSeq" id="WP_168487824.1">
    <property type="nucleotide sequence ID" value="NZ_JAAZSQ010000017.1"/>
</dbReference>
<proteinExistence type="predicted"/>
<evidence type="ECO:0000313" key="1">
    <source>
        <dbReference type="EMBL" id="NKX55938.1"/>
    </source>
</evidence>
<protein>
    <submittedName>
        <fullName evidence="1">Uncharacterized protein</fullName>
    </submittedName>
</protein>
<evidence type="ECO:0000313" key="2">
    <source>
        <dbReference type="Proteomes" id="UP000544090"/>
    </source>
</evidence>
<reference evidence="1 2" key="1">
    <citation type="submission" date="2020-04" db="EMBL/GenBank/DDBJ databases">
        <title>Arthrobacter sp. nov.</title>
        <authorList>
            <person name="Liu S."/>
        </authorList>
    </citation>
    <scope>NUCLEOTIDE SEQUENCE [LARGE SCALE GENOMIC DNA]</scope>
    <source>
        <strain evidence="1 2">E918</strain>
    </source>
</reference>
<gene>
    <name evidence="1" type="ORF">HGG74_15605</name>
</gene>
<dbReference type="AlphaFoldDB" id="A0A7X6HGW3"/>
<organism evidence="1 2">
    <name type="scientific">Arthrobacter mobilis</name>
    <dbReference type="NCBI Taxonomy" id="2724944"/>
    <lineage>
        <taxon>Bacteria</taxon>
        <taxon>Bacillati</taxon>
        <taxon>Actinomycetota</taxon>
        <taxon>Actinomycetes</taxon>
        <taxon>Micrococcales</taxon>
        <taxon>Micrococcaceae</taxon>
        <taxon>Arthrobacter</taxon>
    </lineage>
</organism>
<dbReference type="Proteomes" id="UP000544090">
    <property type="component" value="Unassembled WGS sequence"/>
</dbReference>
<dbReference type="EMBL" id="JAAZSQ010000017">
    <property type="protein sequence ID" value="NKX55938.1"/>
    <property type="molecule type" value="Genomic_DNA"/>
</dbReference>
<name>A0A7X6HGW3_9MICC</name>
<sequence>MFGLYGRDDLCGFKFHEAWHPEDDVYVGIVTEYPALPWVVSAGWTPCAGWTA</sequence>
<comment type="caution">
    <text evidence="1">The sequence shown here is derived from an EMBL/GenBank/DDBJ whole genome shotgun (WGS) entry which is preliminary data.</text>
</comment>
<accession>A0A7X6HGW3</accession>
<keyword evidence="2" id="KW-1185">Reference proteome</keyword>